<dbReference type="EMBL" id="LSSN01003446">
    <property type="protein sequence ID" value="OMJ13545.1"/>
    <property type="molecule type" value="Genomic_DNA"/>
</dbReference>
<evidence type="ECO:0000313" key="3">
    <source>
        <dbReference type="Proteomes" id="UP000187283"/>
    </source>
</evidence>
<gene>
    <name evidence="2" type="ORF">AYI70_g8429</name>
</gene>
<dbReference type="AlphaFoldDB" id="A0A1R1XFX4"/>
<comment type="caution">
    <text evidence="2">The sequence shown here is derived from an EMBL/GenBank/DDBJ whole genome shotgun (WGS) entry which is preliminary data.</text>
</comment>
<evidence type="ECO:0000313" key="2">
    <source>
        <dbReference type="EMBL" id="OMJ13545.1"/>
    </source>
</evidence>
<name>A0A1R1XFX4_9FUNG</name>
<proteinExistence type="predicted"/>
<dbReference type="Proteomes" id="UP000187283">
    <property type="component" value="Unassembled WGS sequence"/>
</dbReference>
<evidence type="ECO:0000256" key="1">
    <source>
        <dbReference type="SAM" id="MobiDB-lite"/>
    </source>
</evidence>
<accession>A0A1R1XFX4</accession>
<keyword evidence="3" id="KW-1185">Reference proteome</keyword>
<feature type="region of interest" description="Disordered" evidence="1">
    <location>
        <begin position="68"/>
        <end position="87"/>
    </location>
</feature>
<reference evidence="2 3" key="1">
    <citation type="submission" date="2017-01" db="EMBL/GenBank/DDBJ databases">
        <authorList>
            <person name="Mah S.A."/>
            <person name="Swanson W.J."/>
            <person name="Moy G.W."/>
            <person name="Vacquier V.D."/>
        </authorList>
    </citation>
    <scope>NUCLEOTIDE SEQUENCE [LARGE SCALE GENOMIC DNA]</scope>
    <source>
        <strain evidence="2 3">GSMNP</strain>
    </source>
</reference>
<protein>
    <submittedName>
        <fullName evidence="2">Uncharacterized protein</fullName>
    </submittedName>
</protein>
<organism evidence="2 3">
    <name type="scientific">Smittium culicis</name>
    <dbReference type="NCBI Taxonomy" id="133412"/>
    <lineage>
        <taxon>Eukaryota</taxon>
        <taxon>Fungi</taxon>
        <taxon>Fungi incertae sedis</taxon>
        <taxon>Zoopagomycota</taxon>
        <taxon>Kickxellomycotina</taxon>
        <taxon>Harpellomycetes</taxon>
        <taxon>Harpellales</taxon>
        <taxon>Legeriomycetaceae</taxon>
        <taxon>Smittium</taxon>
    </lineage>
</organism>
<sequence>MIQTNGQTMGSESSREGIQNPLIEFTLYRSGFEAIRYEDLAEKDLDFEADPISEGVFRAPSETGRAWRGPFVPAPSETHSNPTFDAPHASIHEEFDQGCQKSYDRRSIFLDIESRYRRDSVERTSLLQQALHDIEKCCKPHNTLEL</sequence>
<dbReference type="OrthoDB" id="5768637at2759"/>